<feature type="compositionally biased region" description="Polar residues" evidence="4">
    <location>
        <begin position="177"/>
        <end position="188"/>
    </location>
</feature>
<dbReference type="Pfam" id="PF04231">
    <property type="entry name" value="Endonuclease_1"/>
    <property type="match status" value="1"/>
</dbReference>
<name>A0ABY7V847_9GAMM</name>
<dbReference type="EMBL" id="CP059693">
    <property type="protein sequence ID" value="WDE09510.1"/>
    <property type="molecule type" value="Genomic_DNA"/>
</dbReference>
<dbReference type="InterPro" id="IPR044925">
    <property type="entry name" value="His-Me_finger_sf"/>
</dbReference>
<reference evidence="6 7" key="1">
    <citation type="journal article" date="2022" name="Mar. Drugs">
        <title>Bioassay-Guided Fractionation Leads to the Detection of Cholic Acid Generated by the Rare Thalassomonas sp.</title>
        <authorList>
            <person name="Pheiffer F."/>
            <person name="Schneider Y.K."/>
            <person name="Hansen E.H."/>
            <person name="Andersen J.H."/>
            <person name="Isaksson J."/>
            <person name="Busche T."/>
            <person name="R C."/>
            <person name="Kalinowski J."/>
            <person name="Zyl L.V."/>
            <person name="Trindade M."/>
        </authorList>
    </citation>
    <scope>NUCLEOTIDE SEQUENCE [LARGE SCALE GENOMIC DNA]</scope>
    <source>
        <strain evidence="6 7">A5K-61T</strain>
    </source>
</reference>
<keyword evidence="2" id="KW-0540">Nuclease</keyword>
<proteinExistence type="inferred from homology"/>
<keyword evidence="7" id="KW-1185">Reference proteome</keyword>
<dbReference type="PANTHER" id="PTHR33607:SF2">
    <property type="entry name" value="ENDONUCLEASE-1"/>
    <property type="match status" value="1"/>
</dbReference>
<protein>
    <submittedName>
        <fullName evidence="6">Endonuclease</fullName>
    </submittedName>
</protein>
<evidence type="ECO:0000256" key="4">
    <source>
        <dbReference type="SAM" id="MobiDB-lite"/>
    </source>
</evidence>
<dbReference type="PANTHER" id="PTHR33607">
    <property type="entry name" value="ENDONUCLEASE-1"/>
    <property type="match status" value="1"/>
</dbReference>
<dbReference type="InterPro" id="IPR007346">
    <property type="entry name" value="Endonuclease-I"/>
</dbReference>
<keyword evidence="3" id="KW-0378">Hydrolase</keyword>
<keyword evidence="5" id="KW-0732">Signal</keyword>
<keyword evidence="6" id="KW-0255">Endonuclease</keyword>
<dbReference type="RefSeq" id="WP_274049455.1">
    <property type="nucleotide sequence ID" value="NZ_CP059693.1"/>
</dbReference>
<dbReference type="Proteomes" id="UP001215231">
    <property type="component" value="Chromosome"/>
</dbReference>
<organism evidence="6 7">
    <name type="scientific">Thalassomonas haliotis</name>
    <dbReference type="NCBI Taxonomy" id="485448"/>
    <lineage>
        <taxon>Bacteria</taxon>
        <taxon>Pseudomonadati</taxon>
        <taxon>Pseudomonadota</taxon>
        <taxon>Gammaproteobacteria</taxon>
        <taxon>Alteromonadales</taxon>
        <taxon>Colwelliaceae</taxon>
        <taxon>Thalassomonas</taxon>
    </lineage>
</organism>
<dbReference type="GO" id="GO:0004519">
    <property type="term" value="F:endonuclease activity"/>
    <property type="evidence" value="ECO:0007669"/>
    <property type="project" value="UniProtKB-KW"/>
</dbReference>
<comment type="similarity">
    <text evidence="1">Belongs to the EndA/NucM nuclease family.</text>
</comment>
<feature type="signal peptide" evidence="5">
    <location>
        <begin position="1"/>
        <end position="31"/>
    </location>
</feature>
<evidence type="ECO:0000256" key="3">
    <source>
        <dbReference type="ARBA" id="ARBA00022801"/>
    </source>
</evidence>
<feature type="region of interest" description="Disordered" evidence="4">
    <location>
        <begin position="166"/>
        <end position="188"/>
    </location>
</feature>
<evidence type="ECO:0000313" key="6">
    <source>
        <dbReference type="EMBL" id="WDE09510.1"/>
    </source>
</evidence>
<evidence type="ECO:0000256" key="1">
    <source>
        <dbReference type="ARBA" id="ARBA00006429"/>
    </source>
</evidence>
<evidence type="ECO:0000313" key="7">
    <source>
        <dbReference type="Proteomes" id="UP001215231"/>
    </source>
</evidence>
<evidence type="ECO:0000256" key="5">
    <source>
        <dbReference type="SAM" id="SignalP"/>
    </source>
</evidence>
<dbReference type="SUPFAM" id="SSF54060">
    <property type="entry name" value="His-Me finger endonucleases"/>
    <property type="match status" value="1"/>
</dbReference>
<sequence>MNNKKIRKSLCQISLQSLCAGLLLPALAVNAQVPQGYYDNADNSNAQALRNSLHQIIDDHQRYPYSSSATDTWDILEQADQDPDNSAHVVDVYLNASYIKHGAGNSDYNREHSWPKSYGFPKDVSSNYPYTDAHHLFIANDSYNTSRNDKPYDTCTSGCTEKATEYNNARGGGAGESNWTEGSHTDGRWQTWNGRRGDVARALMYMAVRYEGGKHGITGHDEPDLILTDDRSLMDASQTKTNISVGYMGLKSVLLQWHKEDPVDAFEQRRNEVIYGYQGNRNPFIDNPDYVSCVFENICSGIGVPDTPAAAVWINEIHYDNSGGDINEFVEVAGSANTDLTGWSLVAYNGNGGGVYKTENLTGTLTNQQGGMGTLSFAISGLQNGSADGLALVNTAGQVMQFLSYEGSMTASSGPASGMTSTDIGVAESSSTPAGYSLQLVGSGQAYGDFSWASASAETAGNLNNSQSFQ</sequence>
<accession>A0ABY7V847</accession>
<feature type="chain" id="PRO_5046211883" evidence="5">
    <location>
        <begin position="32"/>
        <end position="470"/>
    </location>
</feature>
<gene>
    <name evidence="6" type="ORF">H3N35_14300</name>
</gene>
<evidence type="ECO:0000256" key="2">
    <source>
        <dbReference type="ARBA" id="ARBA00022722"/>
    </source>
</evidence>